<dbReference type="PROSITE" id="PS50082">
    <property type="entry name" value="WD_REPEATS_2"/>
    <property type="match status" value="1"/>
</dbReference>
<dbReference type="Gene3D" id="2.130.10.10">
    <property type="entry name" value="YVTN repeat-like/Quinoprotein amine dehydrogenase"/>
    <property type="match status" value="2"/>
</dbReference>
<dbReference type="AlphaFoldDB" id="A0A836L4P8"/>
<dbReference type="PANTHER" id="PTHR44525:SF1">
    <property type="entry name" value="WD REPEAT-CONTAINING PROTEIN 27"/>
    <property type="match status" value="1"/>
</dbReference>
<keyword evidence="3" id="KW-1185">Reference proteome</keyword>
<dbReference type="OrthoDB" id="20669at2759"/>
<reference evidence="2 3" key="1">
    <citation type="submission" date="2021-02" db="EMBL/GenBank/DDBJ databases">
        <title>Porcisia hertigi Genome sequencing and assembly.</title>
        <authorList>
            <person name="Almutairi H."/>
            <person name="Gatherer D."/>
        </authorList>
    </citation>
    <scope>NUCLEOTIDE SEQUENCE [LARGE SCALE GENOMIC DNA]</scope>
    <source>
        <strain evidence="2 3">C119</strain>
    </source>
</reference>
<gene>
    <name evidence="2" type="ORF">JKF63_02999</name>
</gene>
<dbReference type="InterPro" id="IPR042411">
    <property type="entry name" value="WDR27"/>
</dbReference>
<dbReference type="GeneID" id="94289098"/>
<dbReference type="SMART" id="SM00320">
    <property type="entry name" value="WD40"/>
    <property type="match status" value="6"/>
</dbReference>
<dbReference type="RefSeq" id="XP_067755465.1">
    <property type="nucleotide sequence ID" value="XM_067899021.1"/>
</dbReference>
<protein>
    <submittedName>
        <fullName evidence="2">Uncharacterized protein</fullName>
    </submittedName>
</protein>
<proteinExistence type="predicted"/>
<dbReference type="PANTHER" id="PTHR44525">
    <property type="entry name" value="WD REPEAT-CONTAINING PROTEIN 27"/>
    <property type="match status" value="1"/>
</dbReference>
<dbReference type="InterPro" id="IPR036322">
    <property type="entry name" value="WD40_repeat_dom_sf"/>
</dbReference>
<sequence length="925" mass="97630">MRWSVDLSPDGILPGSLCVTHDAVWWVSASGVLYTWRADESDGEVTKPVSVAQLDRRVKAFAVSPDASRIVAVSSTYMVVLQIERTESPGFLCSDGDDSLGEVTGDALMITAEEVVRVACTVSDVRSAVFNSDATLVAVCTDSALVLLSNILGAATEYDILGTKPQATSFNCTRLSASTQGCSLACFTGVQQLLIVDDVNHLVLLQCDTAGEHGNNHNVYTGTHATGTSSASQPAVTLELMVDGHICTRTSRVTSLSSSHSGVYGESVVVLGLFNGTVQVLHGRTLQVLRTWSVQDAVSAALFRSLDAETATGSRLRRRPLQSAASDRLGIPNVVGPTEVTPAAAILDVCVGTCLITVCTSRGVVYYNKFTFQLESAYTQIWTTTPSDIENATAPAEASFLSSVEMRGGSNGLWAYINVFEGVLFFFPSDLDTRHTLEARSTEAGIATEDIVHARTPLPAAWLGRVSRTRDATSETNKMIALNAARSTQKLSFSSPAPPRKTVKGSGYCDAPWSVQQERRRKAKAIAAHDRKAQAFGAVSALAVKSRSALRFEYNFAAIFGTEQTGLTRVEAATSALCGLHARAVTGATFSSAGDALISVGGDGRIQHLHFPIARVKGAGGLAGRVLGGHSVAITAVDPNLSRQHPLVLSAGADGCIRVWAPGVRDTPIAECSVNCGSGRGARASLVNPIVAGQFFYLDKFVMSCAADTLELRRYAGDIPTSSGGADDLDNALSGAPVFKFSVGNGHSITAATAVNHFASNLVFLATSEKEVQLLDVATNTVLWGERTTHSRGIYRVATDRTNRYGPADASNSAAAHLFMSASLDSTAALWDVRVAKPVQLFTQHSNTGSPSLALEFAPGIGAVAVASQDNAVYMYDLRGGGTAIAVDVLRGFDSHVTSFAWHPLRPVLAAGLANGDVHILHHAP</sequence>
<dbReference type="InterPro" id="IPR011047">
    <property type="entry name" value="Quinoprotein_ADH-like_sf"/>
</dbReference>
<dbReference type="InterPro" id="IPR015943">
    <property type="entry name" value="WD40/YVTN_repeat-like_dom_sf"/>
</dbReference>
<dbReference type="Pfam" id="PF00400">
    <property type="entry name" value="WD40"/>
    <property type="match status" value="1"/>
</dbReference>
<dbReference type="Proteomes" id="UP000674318">
    <property type="component" value="Unassembled WGS sequence"/>
</dbReference>
<dbReference type="KEGG" id="phet:94289098"/>
<dbReference type="EMBL" id="JAFJZO010000030">
    <property type="protein sequence ID" value="KAG5498711.1"/>
    <property type="molecule type" value="Genomic_DNA"/>
</dbReference>
<keyword evidence="1" id="KW-0853">WD repeat</keyword>
<evidence type="ECO:0000256" key="1">
    <source>
        <dbReference type="PROSITE-ProRule" id="PRU00221"/>
    </source>
</evidence>
<accession>A0A836L4P8</accession>
<dbReference type="SUPFAM" id="SSF50978">
    <property type="entry name" value="WD40 repeat-like"/>
    <property type="match status" value="1"/>
</dbReference>
<organism evidence="2 3">
    <name type="scientific">Porcisia hertigi</name>
    <dbReference type="NCBI Taxonomy" id="2761500"/>
    <lineage>
        <taxon>Eukaryota</taxon>
        <taxon>Discoba</taxon>
        <taxon>Euglenozoa</taxon>
        <taxon>Kinetoplastea</taxon>
        <taxon>Metakinetoplastina</taxon>
        <taxon>Trypanosomatida</taxon>
        <taxon>Trypanosomatidae</taxon>
        <taxon>Leishmaniinae</taxon>
        <taxon>Porcisia</taxon>
    </lineage>
</organism>
<dbReference type="InterPro" id="IPR001680">
    <property type="entry name" value="WD40_rpt"/>
</dbReference>
<evidence type="ECO:0000313" key="2">
    <source>
        <dbReference type="EMBL" id="KAG5498711.1"/>
    </source>
</evidence>
<name>A0A836L4P8_9TRYP</name>
<feature type="repeat" description="WD" evidence="1">
    <location>
        <begin position="627"/>
        <end position="660"/>
    </location>
</feature>
<dbReference type="SUPFAM" id="SSF50998">
    <property type="entry name" value="Quinoprotein alcohol dehydrogenase-like"/>
    <property type="match status" value="1"/>
</dbReference>
<evidence type="ECO:0000313" key="3">
    <source>
        <dbReference type="Proteomes" id="UP000674318"/>
    </source>
</evidence>
<comment type="caution">
    <text evidence="2">The sequence shown here is derived from an EMBL/GenBank/DDBJ whole genome shotgun (WGS) entry which is preliminary data.</text>
</comment>